<evidence type="ECO:0000259" key="7">
    <source>
        <dbReference type="SMART" id="SM00226"/>
    </source>
</evidence>
<evidence type="ECO:0000256" key="2">
    <source>
        <dbReference type="ARBA" id="ARBA00013064"/>
    </source>
</evidence>
<dbReference type="InterPro" id="IPR017867">
    <property type="entry name" value="Tyr_phospatase_low_mol_wt"/>
</dbReference>
<comment type="similarity">
    <text evidence="1">Belongs to the low molecular weight phosphotyrosine protein phosphatase family.</text>
</comment>
<sequence>MNKIVFVCLGNICRSPMAEFVMKELDQEKSLHIESRATSSWEHGNSVHQGTQKILRKYAISFDSSKGSQQISQADFEFFDLVVGMDESNVEDLLQISARRYDDKIKLFRPGGVPDPWYTGDFEETYKLVTAGCRDWLQWIKDRQ</sequence>
<evidence type="ECO:0000256" key="1">
    <source>
        <dbReference type="ARBA" id="ARBA00011063"/>
    </source>
</evidence>
<protein>
    <recommendedName>
        <fullName evidence="2">protein-tyrosine-phosphatase</fullName>
        <ecNumber evidence="2">3.1.3.48</ecNumber>
    </recommendedName>
</protein>
<proteinExistence type="inferred from homology"/>
<dbReference type="InterPro" id="IPR050438">
    <property type="entry name" value="LMW_PTPase"/>
</dbReference>
<dbReference type="SMART" id="SM00226">
    <property type="entry name" value="LMWPc"/>
    <property type="match status" value="1"/>
</dbReference>
<comment type="caution">
    <text evidence="8">The sequence shown here is derived from an EMBL/GenBank/DDBJ whole genome shotgun (WGS) entry which is preliminary data.</text>
</comment>
<evidence type="ECO:0000256" key="3">
    <source>
        <dbReference type="ARBA" id="ARBA00022801"/>
    </source>
</evidence>
<reference evidence="8 9" key="1">
    <citation type="submission" date="2017-08" db="EMBL/GenBank/DDBJ databases">
        <title>Streptococcus salivarius strain HS0302 Genome.</title>
        <authorList>
            <person name="Smith J."/>
            <person name="Deng P."/>
            <person name="Geng M."/>
        </authorList>
    </citation>
    <scope>NUCLEOTIDE SEQUENCE [LARGE SCALE GENOMIC DNA]</scope>
    <source>
        <strain evidence="8 9">HS0302</strain>
    </source>
</reference>
<organism evidence="8 9">
    <name type="scientific">Streptococcus salivarius</name>
    <dbReference type="NCBI Taxonomy" id="1304"/>
    <lineage>
        <taxon>Bacteria</taxon>
        <taxon>Bacillati</taxon>
        <taxon>Bacillota</taxon>
        <taxon>Bacilli</taxon>
        <taxon>Lactobacillales</taxon>
        <taxon>Streptococcaceae</taxon>
        <taxon>Streptococcus</taxon>
    </lineage>
</organism>
<dbReference type="Pfam" id="PF01451">
    <property type="entry name" value="LMWPc"/>
    <property type="match status" value="1"/>
</dbReference>
<accession>A0AA45CUN5</accession>
<dbReference type="GO" id="GO:0004725">
    <property type="term" value="F:protein tyrosine phosphatase activity"/>
    <property type="evidence" value="ECO:0007669"/>
    <property type="project" value="UniProtKB-EC"/>
</dbReference>
<dbReference type="RefSeq" id="WP_021144715.1">
    <property type="nucleotide sequence ID" value="NZ_CP013216.1"/>
</dbReference>
<dbReference type="EC" id="3.1.3.48" evidence="2"/>
<dbReference type="PANTHER" id="PTHR11717">
    <property type="entry name" value="LOW MOLECULAR WEIGHT PROTEIN TYROSINE PHOSPHATASE"/>
    <property type="match status" value="1"/>
</dbReference>
<dbReference type="InterPro" id="IPR023485">
    <property type="entry name" value="Ptyr_pPase"/>
</dbReference>
<dbReference type="CDD" id="cd16343">
    <property type="entry name" value="LMWPTP"/>
    <property type="match status" value="1"/>
</dbReference>
<dbReference type="InterPro" id="IPR036196">
    <property type="entry name" value="Ptyr_pPase_sf"/>
</dbReference>
<dbReference type="SUPFAM" id="SSF52788">
    <property type="entry name" value="Phosphotyrosine protein phosphatases I"/>
    <property type="match status" value="1"/>
</dbReference>
<evidence type="ECO:0000256" key="5">
    <source>
        <dbReference type="ARBA" id="ARBA00051722"/>
    </source>
</evidence>
<dbReference type="Gene3D" id="3.40.50.2300">
    <property type="match status" value="1"/>
</dbReference>
<feature type="domain" description="Phosphotyrosine protein phosphatase I" evidence="7">
    <location>
        <begin position="2"/>
        <end position="139"/>
    </location>
</feature>
<comment type="catalytic activity">
    <reaction evidence="5">
        <text>O-phospho-L-tyrosyl-[protein] + H2O = L-tyrosyl-[protein] + phosphate</text>
        <dbReference type="Rhea" id="RHEA:10684"/>
        <dbReference type="Rhea" id="RHEA-COMP:10136"/>
        <dbReference type="Rhea" id="RHEA-COMP:20101"/>
        <dbReference type="ChEBI" id="CHEBI:15377"/>
        <dbReference type="ChEBI" id="CHEBI:43474"/>
        <dbReference type="ChEBI" id="CHEBI:46858"/>
        <dbReference type="ChEBI" id="CHEBI:61978"/>
        <dbReference type="EC" id="3.1.3.48"/>
    </reaction>
</comment>
<evidence type="ECO:0000313" key="9">
    <source>
        <dbReference type="Proteomes" id="UP000248776"/>
    </source>
</evidence>
<dbReference type="EMBL" id="NSIW01000002">
    <property type="protein sequence ID" value="PZD57279.1"/>
    <property type="molecule type" value="Genomic_DNA"/>
</dbReference>
<feature type="active site" description="Proton donor" evidence="6">
    <location>
        <position position="115"/>
    </location>
</feature>
<dbReference type="PANTHER" id="PTHR11717:SF7">
    <property type="entry name" value="LOW MOLECULAR WEIGHT PHOSPHOTYROSINE PROTEIN PHOSPHATASE"/>
    <property type="match status" value="1"/>
</dbReference>
<dbReference type="Proteomes" id="UP000248776">
    <property type="component" value="Unassembled WGS sequence"/>
</dbReference>
<dbReference type="KEGG" id="ssah:HSISS4_01828"/>
<feature type="active site" description="Nucleophile" evidence="6">
    <location>
        <position position="8"/>
    </location>
</feature>
<dbReference type="AlphaFoldDB" id="A0AA45CUN5"/>
<feature type="active site" evidence="6">
    <location>
        <position position="14"/>
    </location>
</feature>
<dbReference type="PRINTS" id="PR00719">
    <property type="entry name" value="LMWPTPASE"/>
</dbReference>
<evidence type="ECO:0000256" key="4">
    <source>
        <dbReference type="ARBA" id="ARBA00022912"/>
    </source>
</evidence>
<gene>
    <name evidence="8" type="ORF">CKU37_00715</name>
</gene>
<keyword evidence="3" id="KW-0378">Hydrolase</keyword>
<keyword evidence="4" id="KW-0904">Protein phosphatase</keyword>
<evidence type="ECO:0000313" key="8">
    <source>
        <dbReference type="EMBL" id="PZD57279.1"/>
    </source>
</evidence>
<evidence type="ECO:0000256" key="6">
    <source>
        <dbReference type="PIRSR" id="PIRSR617867-1"/>
    </source>
</evidence>
<name>A0AA45CUN5_STRSL</name>